<sequence>MDEGATQVFSGKSISYINQVTINKEYGIAAYCEQLRKWVLLYYHQVTIDYDHIIMK</sequence>
<evidence type="ECO:0000313" key="2">
    <source>
        <dbReference type="WBParaSite" id="Hba_08085"/>
    </source>
</evidence>
<dbReference type="AlphaFoldDB" id="A0A1I7WSC1"/>
<keyword evidence="1" id="KW-1185">Reference proteome</keyword>
<dbReference type="WBParaSite" id="Hba_08085">
    <property type="protein sequence ID" value="Hba_08085"/>
    <property type="gene ID" value="Hba_08085"/>
</dbReference>
<proteinExistence type="predicted"/>
<evidence type="ECO:0000313" key="1">
    <source>
        <dbReference type="Proteomes" id="UP000095283"/>
    </source>
</evidence>
<name>A0A1I7WSC1_HETBA</name>
<reference evidence="2" key="1">
    <citation type="submission" date="2016-11" db="UniProtKB">
        <authorList>
            <consortium name="WormBaseParasite"/>
        </authorList>
    </citation>
    <scope>IDENTIFICATION</scope>
</reference>
<accession>A0A1I7WSC1</accession>
<organism evidence="1 2">
    <name type="scientific">Heterorhabditis bacteriophora</name>
    <name type="common">Entomopathogenic nematode worm</name>
    <dbReference type="NCBI Taxonomy" id="37862"/>
    <lineage>
        <taxon>Eukaryota</taxon>
        <taxon>Metazoa</taxon>
        <taxon>Ecdysozoa</taxon>
        <taxon>Nematoda</taxon>
        <taxon>Chromadorea</taxon>
        <taxon>Rhabditida</taxon>
        <taxon>Rhabditina</taxon>
        <taxon>Rhabditomorpha</taxon>
        <taxon>Strongyloidea</taxon>
        <taxon>Heterorhabditidae</taxon>
        <taxon>Heterorhabditis</taxon>
    </lineage>
</organism>
<dbReference type="Proteomes" id="UP000095283">
    <property type="component" value="Unplaced"/>
</dbReference>
<protein>
    <submittedName>
        <fullName evidence="2">Transposase</fullName>
    </submittedName>
</protein>